<evidence type="ECO:0000256" key="1">
    <source>
        <dbReference type="ARBA" id="ARBA00004141"/>
    </source>
</evidence>
<keyword evidence="8 10" id="KW-0472">Membrane</keyword>
<feature type="region of interest" description="Disordered" evidence="11">
    <location>
        <begin position="190"/>
        <end position="213"/>
    </location>
</feature>
<evidence type="ECO:0000313" key="12">
    <source>
        <dbReference type="Proteomes" id="UP001652642"/>
    </source>
</evidence>
<dbReference type="InterPro" id="IPR007273">
    <property type="entry name" value="SCAMP"/>
</dbReference>
<accession>A0ABM5ELX6</accession>
<keyword evidence="3 10" id="KW-0813">Transport</keyword>
<reference evidence="13" key="1">
    <citation type="submission" date="2025-08" db="UniProtKB">
        <authorList>
            <consortium name="RefSeq"/>
        </authorList>
    </citation>
    <scope>IDENTIFICATION</scope>
</reference>
<comment type="similarity">
    <text evidence="2 10">Belongs to the SCAMP family.</text>
</comment>
<sequence>MAEKVNNFPPLPKFIPLKPCFYQDFADEIPIEHQTLVRQFFQLHGLLLRLLRPVRPGGHPSDRHHLMGSMVSGVAPVPSGGWAVAANLRFFTPNFTLLSSVPFFLPPHPPPHTRCSGWLAAVMFFSTSIGAAVIMLFPAIMFTLSALAMFVCLLRVHRLYRGGGGSFQKAQDEWQSGAWRNPPTREAQFNSFSGNTLPEYPTVPNYPGGGRWP</sequence>
<gene>
    <name evidence="13" type="primary">SCAMP4</name>
</gene>
<keyword evidence="4" id="KW-0597">Phosphoprotein</keyword>
<evidence type="ECO:0000313" key="13">
    <source>
        <dbReference type="RefSeq" id="XP_072834160.1"/>
    </source>
</evidence>
<evidence type="ECO:0000256" key="8">
    <source>
        <dbReference type="ARBA" id="ARBA00023136"/>
    </source>
</evidence>
<name>A0ABM5ELX6_9SAUR</name>
<evidence type="ECO:0000256" key="4">
    <source>
        <dbReference type="ARBA" id="ARBA00022553"/>
    </source>
</evidence>
<evidence type="ECO:0000256" key="11">
    <source>
        <dbReference type="SAM" id="MobiDB-lite"/>
    </source>
</evidence>
<evidence type="ECO:0000256" key="6">
    <source>
        <dbReference type="ARBA" id="ARBA00022927"/>
    </source>
</evidence>
<feature type="transmembrane region" description="Helical" evidence="10">
    <location>
        <begin position="118"/>
        <end position="151"/>
    </location>
</feature>
<keyword evidence="12" id="KW-1185">Reference proteome</keyword>
<evidence type="ECO:0000256" key="9">
    <source>
        <dbReference type="ARBA" id="ARBA00037350"/>
    </source>
</evidence>
<keyword evidence="6" id="KW-0653">Protein transport</keyword>
<evidence type="ECO:0000256" key="5">
    <source>
        <dbReference type="ARBA" id="ARBA00022692"/>
    </source>
</evidence>
<evidence type="ECO:0000256" key="3">
    <source>
        <dbReference type="ARBA" id="ARBA00022448"/>
    </source>
</evidence>
<keyword evidence="7 10" id="KW-1133">Transmembrane helix</keyword>
<dbReference type="Pfam" id="PF04144">
    <property type="entry name" value="SCAMP"/>
    <property type="match status" value="2"/>
</dbReference>
<comment type="caution">
    <text evidence="10">Lacks conserved residue(s) required for the propagation of feature annotation.</text>
</comment>
<evidence type="ECO:0000256" key="2">
    <source>
        <dbReference type="ARBA" id="ARBA00010482"/>
    </source>
</evidence>
<keyword evidence="5 10" id="KW-0812">Transmembrane</keyword>
<dbReference type="Proteomes" id="UP001652642">
    <property type="component" value="Chromosome 7"/>
</dbReference>
<dbReference type="GeneID" id="110072445"/>
<proteinExistence type="inferred from homology"/>
<organism evidence="12 13">
    <name type="scientific">Pogona vitticeps</name>
    <name type="common">central bearded dragon</name>
    <dbReference type="NCBI Taxonomy" id="103695"/>
    <lineage>
        <taxon>Eukaryota</taxon>
        <taxon>Metazoa</taxon>
        <taxon>Chordata</taxon>
        <taxon>Craniata</taxon>
        <taxon>Vertebrata</taxon>
        <taxon>Euteleostomi</taxon>
        <taxon>Lepidosauria</taxon>
        <taxon>Squamata</taxon>
        <taxon>Bifurcata</taxon>
        <taxon>Unidentata</taxon>
        <taxon>Episquamata</taxon>
        <taxon>Toxicofera</taxon>
        <taxon>Iguania</taxon>
        <taxon>Acrodonta</taxon>
        <taxon>Agamidae</taxon>
        <taxon>Amphibolurinae</taxon>
        <taxon>Pogona</taxon>
    </lineage>
</organism>
<evidence type="ECO:0000256" key="7">
    <source>
        <dbReference type="ARBA" id="ARBA00022989"/>
    </source>
</evidence>
<dbReference type="PANTHER" id="PTHR10687:SF11">
    <property type="entry name" value="SECRETORY CARRIER-ASSOCIATED MEMBRANE PROTEIN 4"/>
    <property type="match status" value="1"/>
</dbReference>
<evidence type="ECO:0000256" key="10">
    <source>
        <dbReference type="RuleBase" id="RU363122"/>
    </source>
</evidence>
<dbReference type="PANTHER" id="PTHR10687">
    <property type="entry name" value="SECRETORY CARRIER-ASSOCIATED MEMBRANE PROTEIN SCAMP"/>
    <property type="match status" value="1"/>
</dbReference>
<comment type="subcellular location">
    <subcellularLocation>
        <location evidence="1 10">Membrane</location>
        <topology evidence="1 10">Multi-pass membrane protein</topology>
    </subcellularLocation>
</comment>
<dbReference type="RefSeq" id="XP_072834160.1">
    <property type="nucleotide sequence ID" value="XM_072978059.1"/>
</dbReference>
<comment type="function">
    <text evidence="9">Probably involved in membrane protein trafficking.</text>
</comment>
<protein>
    <recommendedName>
        <fullName evidence="10">Secretory carrier-associated membrane protein</fullName>
        <shortName evidence="10">Secretory carrier membrane protein</shortName>
    </recommendedName>
</protein>